<evidence type="ECO:0000259" key="4">
    <source>
        <dbReference type="Pfam" id="PF12972"/>
    </source>
</evidence>
<dbReference type="RefSeq" id="WP_055216464.1">
    <property type="nucleotide sequence ID" value="NZ_CZBI01000001.1"/>
</dbReference>
<dbReference type="GO" id="GO:0005975">
    <property type="term" value="P:carbohydrate metabolic process"/>
    <property type="evidence" value="ECO:0007669"/>
    <property type="project" value="UniProtKB-ARBA"/>
</dbReference>
<accession>A0A174M4K6</accession>
<dbReference type="InterPro" id="IPR029018">
    <property type="entry name" value="Hex-like_dom2"/>
</dbReference>
<dbReference type="Pfam" id="PF12972">
    <property type="entry name" value="NAGLU_C"/>
    <property type="match status" value="1"/>
</dbReference>
<evidence type="ECO:0000256" key="1">
    <source>
        <dbReference type="ARBA" id="ARBA00022801"/>
    </source>
</evidence>
<dbReference type="Gene3D" id="3.20.20.80">
    <property type="entry name" value="Glycosidases"/>
    <property type="match status" value="1"/>
</dbReference>
<dbReference type="AlphaFoldDB" id="A0A174M4K6"/>
<feature type="domain" description="Alpha-N-acetylglucosaminidase N-terminal" evidence="3">
    <location>
        <begin position="25"/>
        <end position="106"/>
    </location>
</feature>
<feature type="domain" description="Alpha-N-acetylglucosaminidase C-terminal" evidence="4">
    <location>
        <begin position="456"/>
        <end position="700"/>
    </location>
</feature>
<dbReference type="Gene3D" id="1.20.120.670">
    <property type="entry name" value="N-acetyl-b-d-glucoasminidase"/>
    <property type="match status" value="1"/>
</dbReference>
<dbReference type="GO" id="GO:0016787">
    <property type="term" value="F:hydrolase activity"/>
    <property type="evidence" value="ECO:0007669"/>
    <property type="project" value="UniProtKB-KW"/>
</dbReference>
<protein>
    <submittedName>
        <fullName evidence="5">Alpha-N-acetylglucosaminidase</fullName>
    </submittedName>
</protein>
<evidence type="ECO:0000259" key="3">
    <source>
        <dbReference type="Pfam" id="PF12971"/>
    </source>
</evidence>
<reference evidence="5 6" key="1">
    <citation type="submission" date="2015-09" db="EMBL/GenBank/DDBJ databases">
        <authorList>
            <consortium name="Pathogen Informatics"/>
        </authorList>
    </citation>
    <scope>NUCLEOTIDE SEQUENCE [LARGE SCALE GENOMIC DNA]</scope>
    <source>
        <strain evidence="5 6">2789STDY5834945</strain>
    </source>
</reference>
<dbReference type="InterPro" id="IPR024733">
    <property type="entry name" value="NAGLU_tim-barrel"/>
</dbReference>
<sequence length="705" mass="81678">MIKKNVCILFLICFIYSCQMGQLPINSLADRVTEGTSKGRILFRIIADEKDSSKDYFEIFSENGKVLITGNSDLSLSTGLNWYLKYVADIHLSWNNPSQKLPEVLPLPRKKIRKETSMRNRYYLNYCAYSYSMAFWNWERWEKEIDWMALHGINMPLSITGMEVVWYNLLKRLGYTTKEINEFISGPAFMAWWQMNNLEGWGGPNPDSWYRQQEALQKKIVARMRELGIEPVFPGYAGMVPRSIGEKLGYQIADPGKWCGFSRPAFLSTENECFDSFAAMYYEELERLYGKAKYYSMDPFHEGGNTEGIDLVKTGTSIMAAMKKANPEAVWVIQAWQVNPREEMISTLNQGDLMVLDLYSEKRPQWGDPDSEWYREKGFGKHNWLYCMLLNFGGNVGLHGRMEQLINGYYDARAHANGKTLCGVGAAPEGIENNPVMFELLYELPWRKERFSSNEWLQGYLKARYGDNVPPEVTEAWQVLKHTVYNAPKNHQGEGTIESLLCARPGFHLDRTSTWGYAKLFYSSDSTAKAARLLTSVSDRYKGNNNFEYDLIDVIRQSNADKGNVLLEKISQSYDRKDKEDFRKQTQQFLDLILIQDSLLSTRKEFSVYTWLSAASSLGTTYEEKRLYEWNASALITIWGDSIASNLEGLHDYSHREWSGLLKDLYYERWKAFFEQKQGELDGEFVKQPDFYGMEKAWAEKIKFK</sequence>
<organism evidence="5 6">
    <name type="scientific">Bacteroides thetaiotaomicron</name>
    <dbReference type="NCBI Taxonomy" id="818"/>
    <lineage>
        <taxon>Bacteria</taxon>
        <taxon>Pseudomonadati</taxon>
        <taxon>Bacteroidota</taxon>
        <taxon>Bacteroidia</taxon>
        <taxon>Bacteroidales</taxon>
        <taxon>Bacteroidaceae</taxon>
        <taxon>Bacteroides</taxon>
    </lineage>
</organism>
<gene>
    <name evidence="5" type="ORF">ERS852557_00149</name>
</gene>
<dbReference type="PROSITE" id="PS51257">
    <property type="entry name" value="PROKAR_LIPOPROTEIN"/>
    <property type="match status" value="1"/>
</dbReference>
<dbReference type="Proteomes" id="UP000095541">
    <property type="component" value="Unassembled WGS sequence"/>
</dbReference>
<evidence type="ECO:0000313" key="5">
    <source>
        <dbReference type="EMBL" id="CUP30056.1"/>
    </source>
</evidence>
<dbReference type="PANTHER" id="PTHR12872:SF1">
    <property type="entry name" value="ALPHA-N-ACETYLGLUCOSAMINIDASE"/>
    <property type="match status" value="1"/>
</dbReference>
<dbReference type="InterPro" id="IPR007781">
    <property type="entry name" value="NAGLU"/>
</dbReference>
<dbReference type="EMBL" id="CZBI01000001">
    <property type="protein sequence ID" value="CUP30056.1"/>
    <property type="molecule type" value="Genomic_DNA"/>
</dbReference>
<evidence type="ECO:0000313" key="6">
    <source>
        <dbReference type="Proteomes" id="UP000095541"/>
    </source>
</evidence>
<dbReference type="InterPro" id="IPR024732">
    <property type="entry name" value="NAGLU_C"/>
</dbReference>
<dbReference type="InterPro" id="IPR024240">
    <property type="entry name" value="NAGLU_N"/>
</dbReference>
<evidence type="ECO:0000259" key="2">
    <source>
        <dbReference type="Pfam" id="PF05089"/>
    </source>
</evidence>
<dbReference type="Gene3D" id="3.30.379.10">
    <property type="entry name" value="Chitobiase/beta-hexosaminidase domain 2-like"/>
    <property type="match status" value="1"/>
</dbReference>
<feature type="domain" description="Alpha-N-acetylglucosaminidase tim-barrel" evidence="2">
    <location>
        <begin position="121"/>
        <end position="448"/>
    </location>
</feature>
<dbReference type="Pfam" id="PF12971">
    <property type="entry name" value="NAGLU_N"/>
    <property type="match status" value="1"/>
</dbReference>
<dbReference type="PANTHER" id="PTHR12872">
    <property type="entry name" value="ALPHA-N-ACETYLGLUCOSAMINIDASE"/>
    <property type="match status" value="1"/>
</dbReference>
<keyword evidence="1" id="KW-0378">Hydrolase</keyword>
<dbReference type="Pfam" id="PF05089">
    <property type="entry name" value="NAGLU"/>
    <property type="match status" value="1"/>
</dbReference>
<name>A0A174M4K6_BACT4</name>
<proteinExistence type="predicted"/>